<dbReference type="Proteomes" id="UP000887565">
    <property type="component" value="Unplaced"/>
</dbReference>
<dbReference type="GO" id="GO:1990456">
    <property type="term" value="P:mitochondrion-endoplasmic reticulum membrane tethering"/>
    <property type="evidence" value="ECO:0007669"/>
    <property type="project" value="InterPro"/>
</dbReference>
<dbReference type="PANTHER" id="PTHR21519">
    <property type="entry name" value="PDZ DOMAIN-CONTAINING PROTEIN 8"/>
    <property type="match status" value="1"/>
</dbReference>
<dbReference type="InterPro" id="IPR039275">
    <property type="entry name" value="PDZD8"/>
</dbReference>
<reference evidence="2" key="1">
    <citation type="submission" date="2022-11" db="UniProtKB">
        <authorList>
            <consortium name="WormBaseParasite"/>
        </authorList>
    </citation>
    <scope>IDENTIFICATION</scope>
</reference>
<dbReference type="WBParaSite" id="nRc.2.0.1.t18398-RA">
    <property type="protein sequence ID" value="nRc.2.0.1.t18398-RA"/>
    <property type="gene ID" value="nRc.2.0.1.g18398"/>
</dbReference>
<keyword evidence="1" id="KW-1185">Reference proteome</keyword>
<organism evidence="1 2">
    <name type="scientific">Romanomermis culicivorax</name>
    <name type="common">Nematode worm</name>
    <dbReference type="NCBI Taxonomy" id="13658"/>
    <lineage>
        <taxon>Eukaryota</taxon>
        <taxon>Metazoa</taxon>
        <taxon>Ecdysozoa</taxon>
        <taxon>Nematoda</taxon>
        <taxon>Enoplea</taxon>
        <taxon>Dorylaimia</taxon>
        <taxon>Mermithida</taxon>
        <taxon>Mermithoidea</taxon>
        <taxon>Mermithidae</taxon>
        <taxon>Romanomermis</taxon>
    </lineage>
</organism>
<name>A0A915IX43_ROMCU</name>
<dbReference type="GO" id="GO:0051560">
    <property type="term" value="P:mitochondrial calcium ion homeostasis"/>
    <property type="evidence" value="ECO:0007669"/>
    <property type="project" value="InterPro"/>
</dbReference>
<dbReference type="AlphaFoldDB" id="A0A915IX43"/>
<dbReference type="PANTHER" id="PTHR21519:SF1">
    <property type="entry name" value="PDZ DOMAIN-CONTAINING PROTEIN 8"/>
    <property type="match status" value="1"/>
</dbReference>
<accession>A0A915IX43</accession>
<dbReference type="GO" id="GO:0044233">
    <property type="term" value="C:mitochondria-associated endoplasmic reticulum membrane contact site"/>
    <property type="evidence" value="ECO:0007669"/>
    <property type="project" value="InterPro"/>
</dbReference>
<evidence type="ECO:0000313" key="1">
    <source>
        <dbReference type="Proteomes" id="UP000887565"/>
    </source>
</evidence>
<protein>
    <submittedName>
        <fullName evidence="2">Uncharacterized protein</fullName>
    </submittedName>
</protein>
<dbReference type="GO" id="GO:0005739">
    <property type="term" value="C:mitochondrion"/>
    <property type="evidence" value="ECO:0007669"/>
    <property type="project" value="GOC"/>
</dbReference>
<proteinExistence type="predicted"/>
<sequence length="131" mass="15183">MAIKERHIYESWLMFLTLIDRLQLDIDSTIQLRLQLLQKLKDPNEKHSVTKEDVRKMDDELQALAILMLHYCSGLQNCIDLEEAVDKEDEFSSLGYTENDHNQASSQQSQFSTLYVGMPVYNLCTNSVNLI</sequence>
<evidence type="ECO:0000313" key="2">
    <source>
        <dbReference type="WBParaSite" id="nRc.2.0.1.t18398-RA"/>
    </source>
</evidence>